<proteinExistence type="inferred from homology"/>
<evidence type="ECO:0000313" key="6">
    <source>
        <dbReference type="EMBL" id="WUG97209.1"/>
    </source>
</evidence>
<feature type="domain" description="AAA+ ATPase" evidence="5">
    <location>
        <begin position="634"/>
        <end position="766"/>
    </location>
</feature>
<dbReference type="Pfam" id="PF22977">
    <property type="entry name" value="WHD"/>
    <property type="match status" value="1"/>
</dbReference>
<dbReference type="InterPro" id="IPR003959">
    <property type="entry name" value="ATPase_AAA_core"/>
</dbReference>
<dbReference type="Proteomes" id="UP001341259">
    <property type="component" value="Chromosome"/>
</dbReference>
<evidence type="ECO:0000256" key="2">
    <source>
        <dbReference type="ARBA" id="ARBA00022741"/>
    </source>
</evidence>
<protein>
    <submittedName>
        <fullName evidence="6">AAA family ATPase</fullName>
    </submittedName>
</protein>
<keyword evidence="3" id="KW-0067">ATP-binding</keyword>
<dbReference type="Pfam" id="PF00004">
    <property type="entry name" value="AAA"/>
    <property type="match status" value="1"/>
</dbReference>
<dbReference type="Gene3D" id="3.40.50.300">
    <property type="entry name" value="P-loop containing nucleotide triphosphate hydrolases"/>
    <property type="match status" value="1"/>
</dbReference>
<evidence type="ECO:0000256" key="1">
    <source>
        <dbReference type="ARBA" id="ARBA00006914"/>
    </source>
</evidence>
<evidence type="ECO:0000256" key="3">
    <source>
        <dbReference type="ARBA" id="ARBA00022840"/>
    </source>
</evidence>
<name>A0ABZ1NZJ6_STRVL</name>
<dbReference type="PANTHER" id="PTHR23073">
    <property type="entry name" value="26S PROTEASOME REGULATORY SUBUNIT"/>
    <property type="match status" value="1"/>
</dbReference>
<gene>
    <name evidence="6" type="ORF">OHB29_31760</name>
</gene>
<keyword evidence="7" id="KW-1185">Reference proteome</keyword>
<feature type="region of interest" description="Disordered" evidence="4">
    <location>
        <begin position="61"/>
        <end position="81"/>
    </location>
</feature>
<dbReference type="InterPro" id="IPR050221">
    <property type="entry name" value="26S_Proteasome_ATPase"/>
</dbReference>
<dbReference type="InterPro" id="IPR054472">
    <property type="entry name" value="WHD"/>
</dbReference>
<evidence type="ECO:0000313" key="7">
    <source>
        <dbReference type="Proteomes" id="UP001341259"/>
    </source>
</evidence>
<sequence>MTTRTSGIPATALLARLAELRDRVALLVEHRSAGDPTAGDPLRGLYLSEEAVRHLLRPAEPLPLTCPGTGGPPKPGAGPDRLAGLSARLRLTELDTALLLIALAPDLDRGFEPLYGYLNDDVSRRRATVALALDLCGIPVHLAEGRARLHPAAPLSAFGLLTVEEPERPFLSRALRVPDRLVAHLLGDDTPDVSLTGHLQALPAPGPGQDAPAPGTDLRDPDHGSPGPRTDLRDPDHGSPGPRADLRVPDQVVPAPRADPREPGQDTPTPDTGHSEPGQDAPVPRTNPRDPDQDTPAPRTNPRDPDQDTPAPRTNPRDPDQDTPAPRTNPRDPDQDTPAPRTNPRDPDQDTPAPRTNPRDPDQDTPAPRTNPRDPDQDTPAPRTNPRDPAPDDEADRIARRLAARLVSGPPLTVYLRERREGDGLPCVTAALRAADVAAVRFTGPEDLVPDLLREARLSDRAVVVTGLPEQPAALFRELAAAVDVPVLVTGSRPYDPRWCDQDPLVLEAPARRAGAVDAWSAALGGEPGFDLAATVAPYHLAGDHITRAARAARGLADFDGTPLSPAHLRLAARQQSASGLEQHARRIRPDVDWRDLVLPDGPLTQLRELALRARHRDRVLGDWRLSAGGGRGRGVLGLFAGESGTGKTLSAEVVAADLGLDLYVVQLSSVVDKYVGETEKNLERIFTEADRTDAVLLFDEADAVFGKRSEVKDAHDRYANLESAYLLQRLESFDGIALLTTNLRANIDEAFTRRLDLIVDFPFPDAGQRLALWRHSLSHVPRADGIALDAVANGFELAGGSIRSAVVTAAYLAAGRGGHVTADDLLEGARREYRKAGRLVPGEGTW</sequence>
<dbReference type="SUPFAM" id="SSF52540">
    <property type="entry name" value="P-loop containing nucleoside triphosphate hydrolases"/>
    <property type="match status" value="1"/>
</dbReference>
<feature type="region of interest" description="Disordered" evidence="4">
    <location>
        <begin position="194"/>
        <end position="393"/>
    </location>
</feature>
<dbReference type="SMART" id="SM00382">
    <property type="entry name" value="AAA"/>
    <property type="match status" value="1"/>
</dbReference>
<organism evidence="6 7">
    <name type="scientific">Streptomyces violaceus</name>
    <name type="common">Streptomyces venezuelae</name>
    <dbReference type="NCBI Taxonomy" id="1936"/>
    <lineage>
        <taxon>Bacteria</taxon>
        <taxon>Bacillati</taxon>
        <taxon>Actinomycetota</taxon>
        <taxon>Actinomycetes</taxon>
        <taxon>Kitasatosporales</taxon>
        <taxon>Streptomycetaceae</taxon>
        <taxon>Streptomyces</taxon>
    </lineage>
</organism>
<dbReference type="InterPro" id="IPR003593">
    <property type="entry name" value="AAA+_ATPase"/>
</dbReference>
<accession>A0ABZ1NZJ6</accession>
<dbReference type="RefSeq" id="WP_328343884.1">
    <property type="nucleotide sequence ID" value="NZ_CP107906.1"/>
</dbReference>
<keyword evidence="2" id="KW-0547">Nucleotide-binding</keyword>
<evidence type="ECO:0000256" key="4">
    <source>
        <dbReference type="SAM" id="MobiDB-lite"/>
    </source>
</evidence>
<dbReference type="InterPro" id="IPR027417">
    <property type="entry name" value="P-loop_NTPase"/>
</dbReference>
<dbReference type="EMBL" id="CP107906">
    <property type="protein sequence ID" value="WUG97209.1"/>
    <property type="molecule type" value="Genomic_DNA"/>
</dbReference>
<dbReference type="CDD" id="cd19481">
    <property type="entry name" value="RecA-like_protease"/>
    <property type="match status" value="1"/>
</dbReference>
<reference evidence="6 7" key="1">
    <citation type="submission" date="2022-10" db="EMBL/GenBank/DDBJ databases">
        <title>The complete genomes of actinobacterial strains from the NBC collection.</title>
        <authorList>
            <person name="Joergensen T.S."/>
            <person name="Alvarez Arevalo M."/>
            <person name="Sterndorff E.B."/>
            <person name="Faurdal D."/>
            <person name="Vuksanovic O."/>
            <person name="Mourched A.-S."/>
            <person name="Charusanti P."/>
            <person name="Shaw S."/>
            <person name="Blin K."/>
            <person name="Weber T."/>
        </authorList>
    </citation>
    <scope>NUCLEOTIDE SEQUENCE [LARGE SCALE GENOMIC DNA]</scope>
    <source>
        <strain evidence="6 7">NBC_00456</strain>
    </source>
</reference>
<evidence type="ECO:0000259" key="5">
    <source>
        <dbReference type="SMART" id="SM00382"/>
    </source>
</evidence>
<comment type="similarity">
    <text evidence="1">Belongs to the AAA ATPase family.</text>
</comment>